<dbReference type="InterPro" id="IPR036291">
    <property type="entry name" value="NAD(P)-bd_dom_sf"/>
</dbReference>
<reference evidence="1 2" key="1">
    <citation type="submission" date="2018-10" db="EMBL/GenBank/DDBJ databases">
        <title>Falsibacillus sp. genome draft.</title>
        <authorList>
            <person name="Shi S."/>
        </authorList>
    </citation>
    <scope>NUCLEOTIDE SEQUENCE [LARGE SCALE GENOMIC DNA]</scope>
    <source>
        <strain evidence="1 2">GY 10110</strain>
    </source>
</reference>
<dbReference type="SUPFAM" id="SSF51735">
    <property type="entry name" value="NAD(P)-binding Rossmann-fold domains"/>
    <property type="match status" value="1"/>
</dbReference>
<evidence type="ECO:0000313" key="2">
    <source>
        <dbReference type="Proteomes" id="UP000276770"/>
    </source>
</evidence>
<keyword evidence="2" id="KW-1185">Reference proteome</keyword>
<dbReference type="Pfam" id="PF00106">
    <property type="entry name" value="adh_short"/>
    <property type="match status" value="1"/>
</dbReference>
<name>A0A3L7JU05_9BACI</name>
<dbReference type="OrthoDB" id="9799818at2"/>
<dbReference type="PANTHER" id="PTHR43431:SF1">
    <property type="entry name" value="OS08G0476300 PROTEIN"/>
    <property type="match status" value="1"/>
</dbReference>
<dbReference type="PRINTS" id="PR00081">
    <property type="entry name" value="GDHRDH"/>
</dbReference>
<protein>
    <submittedName>
        <fullName evidence="1">SDR family NAD(P)-dependent oxidoreductase</fullName>
    </submittedName>
</protein>
<sequence>MTNKVMLIVGAGPGVSLNAAKRFGREGFKVALIARRRVALNNYVEELQANGVEAKGFVGDISSDSSLKLAIQEAAESYGRIDVLLYNAASGKPTDLTSDDLAADFQISVGGALTAVKEVVPKMNKGAILLTGGGLALHPFADYSSLAIGKAGIRNLAYSLHQELKEKGIYVGTLTINGFVQKDTFYSAENIADEFFSMFKNRKDIEVLFEENKKSTMEEGFNS</sequence>
<dbReference type="PANTHER" id="PTHR43431">
    <property type="entry name" value="OXIDOREDUCTASE, SHORT CHAIN DEHYDROGENASE/REDUCTASE FAMILY (AFU_ORTHOLOGUE AFUA_5G14000)"/>
    <property type="match status" value="1"/>
</dbReference>
<dbReference type="RefSeq" id="WP_121681297.1">
    <property type="nucleotide sequence ID" value="NZ_RCVZ01000010.1"/>
</dbReference>
<dbReference type="Gene3D" id="3.40.50.720">
    <property type="entry name" value="NAD(P)-binding Rossmann-like Domain"/>
    <property type="match status" value="1"/>
</dbReference>
<organism evidence="1 2">
    <name type="scientific">Falsibacillus albus</name>
    <dbReference type="NCBI Taxonomy" id="2478915"/>
    <lineage>
        <taxon>Bacteria</taxon>
        <taxon>Bacillati</taxon>
        <taxon>Bacillota</taxon>
        <taxon>Bacilli</taxon>
        <taxon>Bacillales</taxon>
        <taxon>Bacillaceae</taxon>
        <taxon>Falsibacillus</taxon>
    </lineage>
</organism>
<dbReference type="InterPro" id="IPR002347">
    <property type="entry name" value="SDR_fam"/>
</dbReference>
<accession>A0A3L7JU05</accession>
<dbReference type="AlphaFoldDB" id="A0A3L7JU05"/>
<proteinExistence type="predicted"/>
<dbReference type="Proteomes" id="UP000276770">
    <property type="component" value="Unassembled WGS sequence"/>
</dbReference>
<gene>
    <name evidence="1" type="ORF">D9X91_14155</name>
</gene>
<evidence type="ECO:0000313" key="1">
    <source>
        <dbReference type="EMBL" id="RLQ94206.1"/>
    </source>
</evidence>
<comment type="caution">
    <text evidence="1">The sequence shown here is derived from an EMBL/GenBank/DDBJ whole genome shotgun (WGS) entry which is preliminary data.</text>
</comment>
<dbReference type="EMBL" id="RCVZ01000010">
    <property type="protein sequence ID" value="RLQ94206.1"/>
    <property type="molecule type" value="Genomic_DNA"/>
</dbReference>